<evidence type="ECO:0000313" key="5">
    <source>
        <dbReference type="Proteomes" id="UP000324595"/>
    </source>
</evidence>
<dbReference type="Pfam" id="PF13649">
    <property type="entry name" value="Methyltransf_25"/>
    <property type="match status" value="1"/>
</dbReference>
<name>A0A5D3YN50_9BACT</name>
<feature type="domain" description="Methyltransferase" evidence="3">
    <location>
        <begin position="61"/>
        <end position="155"/>
    </location>
</feature>
<sequence>MSRIAYDPVKDRFANFIRRFRFLRTLFYMLLDLFFLRSWYIRAVLRRFGSKLDAEGPWKLLDAGSGFGQYDRFILQQFENVTVKAVDVKADYLEDSRAYFEKEIKAGRITFEQVDLRKLKYDREFDFIICIDVLEHIEEDVKVMKNMQQSLQEDGFFLMHSPSIYSEEDAGDDDSFVDEHARVGYSKKDLRQKLLSAGLKPVHIAFTYGENGHIAWEILIKYPMLWLNSIGMWALPILMVYYLLMLPIGLVLMWLDLNEPNTSGTGIYALGQKK</sequence>
<dbReference type="GO" id="GO:0008168">
    <property type="term" value="F:methyltransferase activity"/>
    <property type="evidence" value="ECO:0007669"/>
    <property type="project" value="UniProtKB-KW"/>
</dbReference>
<evidence type="ECO:0000259" key="3">
    <source>
        <dbReference type="Pfam" id="PF13649"/>
    </source>
</evidence>
<reference evidence="4 5" key="1">
    <citation type="submission" date="2019-07" db="EMBL/GenBank/DDBJ databases">
        <title>Genomic Encyclopedia of Archaeal and Bacterial Type Strains, Phase II (KMG-II): from individual species to whole genera.</title>
        <authorList>
            <person name="Goeker M."/>
        </authorList>
    </citation>
    <scope>NUCLEOTIDE SEQUENCE [LARGE SCALE GENOMIC DNA]</scope>
    <source>
        <strain evidence="4 5">DSM 21935</strain>
    </source>
</reference>
<dbReference type="Gene3D" id="3.40.50.150">
    <property type="entry name" value="Vaccinia Virus protein VP39"/>
    <property type="match status" value="1"/>
</dbReference>
<keyword evidence="2" id="KW-1133">Transmembrane helix</keyword>
<evidence type="ECO:0000313" key="4">
    <source>
        <dbReference type="EMBL" id="TYP95605.1"/>
    </source>
</evidence>
<dbReference type="GO" id="GO:0032259">
    <property type="term" value="P:methylation"/>
    <property type="evidence" value="ECO:0007669"/>
    <property type="project" value="UniProtKB-KW"/>
</dbReference>
<keyword evidence="2" id="KW-0812">Transmembrane</keyword>
<dbReference type="RefSeq" id="WP_148898264.1">
    <property type="nucleotide sequence ID" value="NZ_VNHY01000001.1"/>
</dbReference>
<keyword evidence="1 4" id="KW-0808">Transferase</keyword>
<evidence type="ECO:0000256" key="2">
    <source>
        <dbReference type="SAM" id="Phobius"/>
    </source>
</evidence>
<keyword evidence="5" id="KW-1185">Reference proteome</keyword>
<feature type="transmembrane region" description="Helical" evidence="2">
    <location>
        <begin position="20"/>
        <end position="40"/>
    </location>
</feature>
<dbReference type="CDD" id="cd02440">
    <property type="entry name" value="AdoMet_MTases"/>
    <property type="match status" value="1"/>
</dbReference>
<keyword evidence="4" id="KW-0489">Methyltransferase</keyword>
<comment type="caution">
    <text evidence="4">The sequence shown here is derived from an EMBL/GenBank/DDBJ whole genome shotgun (WGS) entry which is preliminary data.</text>
</comment>
<dbReference type="PANTHER" id="PTHR43861">
    <property type="entry name" value="TRANS-ACONITATE 2-METHYLTRANSFERASE-RELATED"/>
    <property type="match status" value="1"/>
</dbReference>
<protein>
    <submittedName>
        <fullName evidence="4">Methyltransferase domain-containing protein</fullName>
    </submittedName>
</protein>
<dbReference type="OrthoDB" id="1523195at2"/>
<dbReference type="EMBL" id="VNHY01000001">
    <property type="protein sequence ID" value="TYP95605.1"/>
    <property type="molecule type" value="Genomic_DNA"/>
</dbReference>
<dbReference type="InterPro" id="IPR041698">
    <property type="entry name" value="Methyltransf_25"/>
</dbReference>
<gene>
    <name evidence="4" type="ORF">LX73_0920</name>
</gene>
<dbReference type="Proteomes" id="UP000324595">
    <property type="component" value="Unassembled WGS sequence"/>
</dbReference>
<dbReference type="AlphaFoldDB" id="A0A5D3YN50"/>
<feature type="transmembrane region" description="Helical" evidence="2">
    <location>
        <begin position="230"/>
        <end position="255"/>
    </location>
</feature>
<accession>A0A5D3YN50</accession>
<dbReference type="SUPFAM" id="SSF53335">
    <property type="entry name" value="S-adenosyl-L-methionine-dependent methyltransferases"/>
    <property type="match status" value="1"/>
</dbReference>
<proteinExistence type="predicted"/>
<keyword evidence="2" id="KW-0472">Membrane</keyword>
<organism evidence="4 5">
    <name type="scientific">Fodinibius salinus</name>
    <dbReference type="NCBI Taxonomy" id="860790"/>
    <lineage>
        <taxon>Bacteria</taxon>
        <taxon>Pseudomonadati</taxon>
        <taxon>Balneolota</taxon>
        <taxon>Balneolia</taxon>
        <taxon>Balneolales</taxon>
        <taxon>Balneolaceae</taxon>
        <taxon>Fodinibius</taxon>
    </lineage>
</organism>
<dbReference type="InterPro" id="IPR029063">
    <property type="entry name" value="SAM-dependent_MTases_sf"/>
</dbReference>
<evidence type="ECO:0000256" key="1">
    <source>
        <dbReference type="ARBA" id="ARBA00022679"/>
    </source>
</evidence>